<name>A0A6J0U5W2_9SAUR</name>
<dbReference type="GeneID" id="110082270"/>
<dbReference type="InterPro" id="IPR032696">
    <property type="entry name" value="SQ_cyclase_C"/>
</dbReference>
<evidence type="ECO:0000256" key="2">
    <source>
        <dbReference type="ARBA" id="ARBA00022737"/>
    </source>
</evidence>
<dbReference type="AlphaFoldDB" id="A0A6J0U5W2"/>
<dbReference type="InterPro" id="IPR018333">
    <property type="entry name" value="Squalene_cyclase"/>
</dbReference>
<evidence type="ECO:0000256" key="3">
    <source>
        <dbReference type="RuleBase" id="RU362003"/>
    </source>
</evidence>
<dbReference type="Proteomes" id="UP001652642">
    <property type="component" value="Chromosome 4"/>
</dbReference>
<dbReference type="SUPFAM" id="SSF48239">
    <property type="entry name" value="Terpenoid cyclases/Protein prenyltransferases"/>
    <property type="match status" value="2"/>
</dbReference>
<keyword evidence="3" id="KW-0413">Isomerase</keyword>
<dbReference type="PANTHER" id="PTHR11764:SF20">
    <property type="entry name" value="LANOSTEROL SYNTHASE"/>
    <property type="match status" value="1"/>
</dbReference>
<evidence type="ECO:0000313" key="6">
    <source>
        <dbReference type="Proteomes" id="UP001652642"/>
    </source>
</evidence>
<dbReference type="Gene3D" id="6.20.120.20">
    <property type="match status" value="1"/>
</dbReference>
<protein>
    <recommendedName>
        <fullName evidence="3">Terpene cyclase/mutase family member</fullName>
        <ecNumber evidence="3">5.4.99.-</ecNumber>
    </recommendedName>
</protein>
<dbReference type="RefSeq" id="XP_020655328.2">
    <property type="nucleotide sequence ID" value="XM_020799669.2"/>
</dbReference>
<evidence type="ECO:0000256" key="1">
    <source>
        <dbReference type="ARBA" id="ARBA00009755"/>
    </source>
</evidence>
<dbReference type="PANTHER" id="PTHR11764">
    <property type="entry name" value="TERPENE CYCLASE/MUTASE FAMILY MEMBER"/>
    <property type="match status" value="1"/>
</dbReference>
<keyword evidence="2" id="KW-0677">Repeat</keyword>
<dbReference type="InterPro" id="IPR032697">
    <property type="entry name" value="SQ_cyclase_N"/>
</dbReference>
<dbReference type="InParanoid" id="A0A6J0U5W2"/>
<dbReference type="GO" id="GO:0005811">
    <property type="term" value="C:lipid droplet"/>
    <property type="evidence" value="ECO:0007669"/>
    <property type="project" value="InterPro"/>
</dbReference>
<dbReference type="InterPro" id="IPR008930">
    <property type="entry name" value="Terpenoid_cyclase/PrenylTrfase"/>
</dbReference>
<dbReference type="GO" id="GO:0016104">
    <property type="term" value="P:triterpenoid biosynthetic process"/>
    <property type="evidence" value="ECO:0007669"/>
    <property type="project" value="InterPro"/>
</dbReference>
<dbReference type="OrthoDB" id="21502at2759"/>
<evidence type="ECO:0000313" key="7">
    <source>
        <dbReference type="RefSeq" id="XP_020655328.2"/>
    </source>
</evidence>
<dbReference type="GO" id="GO:0000250">
    <property type="term" value="F:lanosterol synthase activity"/>
    <property type="evidence" value="ECO:0007669"/>
    <property type="project" value="TreeGrafter"/>
</dbReference>
<accession>A0A6J0U5W2</accession>
<sequence length="702" mass="80329">MSDEIRKLAYQTPPETDLTRWRLSCAKGRQKWYYVAEGEECDREQSALEAYYLNLDTSKFFPDLPKSRTAQEALLKGINVFSHLQADEGFWPGECAGILTITPAILFACYAAKISLPEAVNKELLRYILSKQLPDGGWGSHLKEDSTISGTVFNYIAMRMLGLGPDHPDIVRARICLHKKGGAIGIVYYGKIWLAVLNLYSWEGLNAQMPELWLLPSWMPGHPTTYWCHTRQISLLLTFCYAKRITVEEDDLIRSLRQELYVEDFCGINWPALKNFVTESDAETPQSWIMTAFYGLFNFYEKYHFTSFRKKALAEMYDLIKSDDIFTNFINSSLVLVPQTWNTTFAVQSFLEAGIQNNPEYESCLKRANAYLKSSQILDNPPNYQRYYRQMNKGGFPFSNPDNGWIICDGTGEAMKTLMLLEEKCPFIEEHVEPQQFFDAVNAMLDMRNANGGFAPYEAMHGNYLLSLMNSGDMYSDYILDRACVECTSSVMQGLKYFQKRFPDHRADEISDTLNKGLQFCRNTQRGDGGWYGTWGLCFTYGTWFALEAFACMGYTYHGRMACEEVTKACEFLVSKQMADGGWGEEFESFRHHKYIQHTISQIHHTAWALLGLMAARYPDVHVLERGIKAVIDKQTTIGDWPRQDIVTGFLKTGAVDYSSYSNIFSIFALARFVRLHPNSSVARQLPHDETGLSEHGQNERC</sequence>
<dbReference type="NCBIfam" id="TIGR01787">
    <property type="entry name" value="squalene_cyclas"/>
    <property type="match status" value="1"/>
</dbReference>
<dbReference type="Gene3D" id="1.50.10.20">
    <property type="match status" value="1"/>
</dbReference>
<dbReference type="EC" id="5.4.99.-" evidence="3"/>
<dbReference type="Pfam" id="PF13243">
    <property type="entry name" value="SQHop_cyclase_C"/>
    <property type="match status" value="1"/>
</dbReference>
<keyword evidence="6" id="KW-1185">Reference proteome</keyword>
<comment type="similarity">
    <text evidence="1 3">Belongs to the terpene cyclase/mutase family.</text>
</comment>
<feature type="domain" description="Squalene cyclase N-terminal" evidence="5">
    <location>
        <begin position="81"/>
        <end position="318"/>
    </location>
</feature>
<reference evidence="7" key="1">
    <citation type="submission" date="2025-08" db="UniProtKB">
        <authorList>
            <consortium name="RefSeq"/>
        </authorList>
    </citation>
    <scope>IDENTIFICATION</scope>
</reference>
<gene>
    <name evidence="7" type="primary">LOC110082270</name>
</gene>
<proteinExistence type="inferred from homology"/>
<dbReference type="GO" id="GO:0006695">
    <property type="term" value="P:cholesterol biosynthetic process"/>
    <property type="evidence" value="ECO:0007669"/>
    <property type="project" value="TreeGrafter"/>
</dbReference>
<evidence type="ECO:0000259" key="4">
    <source>
        <dbReference type="Pfam" id="PF13243"/>
    </source>
</evidence>
<feature type="domain" description="Squalene cyclase C-terminal" evidence="4">
    <location>
        <begin position="340"/>
        <end position="673"/>
    </location>
</feature>
<evidence type="ECO:0000259" key="5">
    <source>
        <dbReference type="Pfam" id="PF13249"/>
    </source>
</evidence>
<organism evidence="6 7">
    <name type="scientific">Pogona vitticeps</name>
    <name type="common">central bearded dragon</name>
    <dbReference type="NCBI Taxonomy" id="103695"/>
    <lineage>
        <taxon>Eukaryota</taxon>
        <taxon>Metazoa</taxon>
        <taxon>Chordata</taxon>
        <taxon>Craniata</taxon>
        <taxon>Vertebrata</taxon>
        <taxon>Euteleostomi</taxon>
        <taxon>Lepidosauria</taxon>
        <taxon>Squamata</taxon>
        <taxon>Bifurcata</taxon>
        <taxon>Unidentata</taxon>
        <taxon>Episquamata</taxon>
        <taxon>Toxicofera</taxon>
        <taxon>Iguania</taxon>
        <taxon>Acrodonta</taxon>
        <taxon>Agamidae</taxon>
        <taxon>Amphibolurinae</taxon>
        <taxon>Pogona</taxon>
    </lineage>
</organism>
<dbReference type="KEGG" id="pvt:110082270"/>
<dbReference type="Pfam" id="PF13249">
    <property type="entry name" value="SQHop_cyclase_N"/>
    <property type="match status" value="1"/>
</dbReference>